<dbReference type="Pfam" id="PF00892">
    <property type="entry name" value="EamA"/>
    <property type="match status" value="2"/>
</dbReference>
<evidence type="ECO:0000256" key="3">
    <source>
        <dbReference type="ARBA" id="ARBA00022989"/>
    </source>
</evidence>
<feature type="transmembrane region" description="Helical" evidence="5">
    <location>
        <begin position="280"/>
        <end position="299"/>
    </location>
</feature>
<organism evidence="7 8">
    <name type="scientific">Gellertiella hungarica</name>
    <dbReference type="NCBI Taxonomy" id="1572859"/>
    <lineage>
        <taxon>Bacteria</taxon>
        <taxon>Pseudomonadati</taxon>
        <taxon>Pseudomonadota</taxon>
        <taxon>Alphaproteobacteria</taxon>
        <taxon>Hyphomicrobiales</taxon>
        <taxon>Rhizobiaceae</taxon>
        <taxon>Gellertiella</taxon>
    </lineage>
</organism>
<sequence length="312" mass="33147">MATNPLPQPTMTPRAWALLLLLGLIWGGSFFFARIAVQHVPPFTLVFLRLSLAAVALHLYVAGRMGIYEALRENWKPFLLLGIVNNALPHSLLFIGQIHLSAGLASILNATTPIWTVLIANAMTADERLTGRKIAGCLTGLAGTAVLLGPAALARTDIPFWALLFPIGASISYGFAAVFGRRFRHLPSPVTAAGQLTASTLVMLPVSLSVDHPWTLPVPPLPTIGAVLGLALVCTAFGYILFFRIIAIAGATNVSVVTLLVPPSAILLGAIFLGERLTSNAVFGMVLIAAGLIVLDGRWRQLLSQRPRQASG</sequence>
<feature type="transmembrane region" description="Helical" evidence="5">
    <location>
        <begin position="102"/>
        <end position="122"/>
    </location>
</feature>
<evidence type="ECO:0000256" key="2">
    <source>
        <dbReference type="ARBA" id="ARBA00022692"/>
    </source>
</evidence>
<dbReference type="PANTHER" id="PTHR32322:SF9">
    <property type="entry name" value="AMINO-ACID METABOLITE EFFLUX PUMP-RELATED"/>
    <property type="match status" value="1"/>
</dbReference>
<evidence type="ECO:0000256" key="1">
    <source>
        <dbReference type="ARBA" id="ARBA00004141"/>
    </source>
</evidence>
<evidence type="ECO:0000313" key="8">
    <source>
        <dbReference type="Proteomes" id="UP000528286"/>
    </source>
</evidence>
<comment type="subcellular location">
    <subcellularLocation>
        <location evidence="1">Membrane</location>
        <topology evidence="1">Multi-pass membrane protein</topology>
    </subcellularLocation>
</comment>
<dbReference type="AlphaFoldDB" id="A0A7W6J455"/>
<keyword evidence="2 5" id="KW-0812">Transmembrane</keyword>
<dbReference type="InterPro" id="IPR000620">
    <property type="entry name" value="EamA_dom"/>
</dbReference>
<feature type="domain" description="EamA" evidence="6">
    <location>
        <begin position="18"/>
        <end position="148"/>
    </location>
</feature>
<evidence type="ECO:0000256" key="4">
    <source>
        <dbReference type="ARBA" id="ARBA00023136"/>
    </source>
</evidence>
<feature type="transmembrane region" description="Helical" evidence="5">
    <location>
        <begin position="192"/>
        <end position="210"/>
    </location>
</feature>
<feature type="domain" description="EamA" evidence="6">
    <location>
        <begin position="161"/>
        <end position="294"/>
    </location>
</feature>
<evidence type="ECO:0000259" key="6">
    <source>
        <dbReference type="Pfam" id="PF00892"/>
    </source>
</evidence>
<dbReference type="PANTHER" id="PTHR32322">
    <property type="entry name" value="INNER MEMBRANE TRANSPORTER"/>
    <property type="match status" value="1"/>
</dbReference>
<dbReference type="Proteomes" id="UP000528286">
    <property type="component" value="Unassembled WGS sequence"/>
</dbReference>
<proteinExistence type="predicted"/>
<dbReference type="RefSeq" id="WP_183364708.1">
    <property type="nucleotide sequence ID" value="NZ_JACIEZ010000001.1"/>
</dbReference>
<feature type="transmembrane region" description="Helical" evidence="5">
    <location>
        <begin position="222"/>
        <end position="242"/>
    </location>
</feature>
<accession>A0A7W6J455</accession>
<dbReference type="InterPro" id="IPR037185">
    <property type="entry name" value="EmrE-like"/>
</dbReference>
<keyword evidence="4 5" id="KW-0472">Membrane</keyword>
<dbReference type="InterPro" id="IPR050638">
    <property type="entry name" value="AA-Vitamin_Transporters"/>
</dbReference>
<keyword evidence="8" id="KW-1185">Reference proteome</keyword>
<dbReference type="EMBL" id="JACIEZ010000001">
    <property type="protein sequence ID" value="MBB4063528.1"/>
    <property type="molecule type" value="Genomic_DNA"/>
</dbReference>
<name>A0A7W6J455_9HYPH</name>
<feature type="transmembrane region" description="Helical" evidence="5">
    <location>
        <begin position="43"/>
        <end position="63"/>
    </location>
</feature>
<gene>
    <name evidence="7" type="ORF">GGR23_000689</name>
</gene>
<dbReference type="SUPFAM" id="SSF103481">
    <property type="entry name" value="Multidrug resistance efflux transporter EmrE"/>
    <property type="match status" value="2"/>
</dbReference>
<feature type="transmembrane region" description="Helical" evidence="5">
    <location>
        <begin position="160"/>
        <end position="180"/>
    </location>
</feature>
<keyword evidence="3 5" id="KW-1133">Transmembrane helix</keyword>
<protein>
    <submittedName>
        <fullName evidence="7">Drug/metabolite transporter (DMT)-like permease</fullName>
    </submittedName>
</protein>
<feature type="transmembrane region" description="Helical" evidence="5">
    <location>
        <begin position="134"/>
        <end position="154"/>
    </location>
</feature>
<comment type="caution">
    <text evidence="7">The sequence shown here is derived from an EMBL/GenBank/DDBJ whole genome shotgun (WGS) entry which is preliminary data.</text>
</comment>
<feature type="transmembrane region" description="Helical" evidence="5">
    <location>
        <begin position="254"/>
        <end position="274"/>
    </location>
</feature>
<evidence type="ECO:0000313" key="7">
    <source>
        <dbReference type="EMBL" id="MBB4063528.1"/>
    </source>
</evidence>
<evidence type="ECO:0000256" key="5">
    <source>
        <dbReference type="SAM" id="Phobius"/>
    </source>
</evidence>
<dbReference type="GO" id="GO:0016020">
    <property type="term" value="C:membrane"/>
    <property type="evidence" value="ECO:0007669"/>
    <property type="project" value="UniProtKB-SubCell"/>
</dbReference>
<reference evidence="7 8" key="1">
    <citation type="submission" date="2020-08" db="EMBL/GenBank/DDBJ databases">
        <title>Genomic Encyclopedia of Type Strains, Phase IV (KMG-IV): sequencing the most valuable type-strain genomes for metagenomic binning, comparative biology and taxonomic classification.</title>
        <authorList>
            <person name="Goeker M."/>
        </authorList>
    </citation>
    <scope>NUCLEOTIDE SEQUENCE [LARGE SCALE GENOMIC DNA]</scope>
    <source>
        <strain evidence="7 8">DSM 29853</strain>
    </source>
</reference>
<feature type="transmembrane region" description="Helical" evidence="5">
    <location>
        <begin position="15"/>
        <end position="37"/>
    </location>
</feature>